<dbReference type="GO" id="GO:0004125">
    <property type="term" value="F:L-seryl-tRNA(Sec) selenium transferase activity"/>
    <property type="evidence" value="ECO:0007669"/>
    <property type="project" value="TreeGrafter"/>
</dbReference>
<dbReference type="Pfam" id="PF03841">
    <property type="entry name" value="SelA"/>
    <property type="match status" value="1"/>
</dbReference>
<feature type="modified residue" description="N6-(pyridoxal phosphate)lysine" evidence="4">
    <location>
        <position position="212"/>
    </location>
</feature>
<evidence type="ECO:0000313" key="5">
    <source>
        <dbReference type="EMBL" id="EDS13101.1"/>
    </source>
</evidence>
<dbReference type="InterPro" id="IPR015424">
    <property type="entry name" value="PyrdxlP-dep_Trfase"/>
</dbReference>
<evidence type="ECO:0000256" key="1">
    <source>
        <dbReference type="ARBA" id="ARBA00001933"/>
    </source>
</evidence>
<reference evidence="5" key="1">
    <citation type="submission" date="2007-11" db="EMBL/GenBank/DDBJ databases">
        <authorList>
            <person name="Fulton L."/>
            <person name="Clifton S."/>
            <person name="Fulton B."/>
            <person name="Xu J."/>
            <person name="Minx P."/>
            <person name="Pepin K.H."/>
            <person name="Johnson M."/>
            <person name="Thiruvilangam P."/>
            <person name="Bhonagiri V."/>
            <person name="Nash W.E."/>
            <person name="Mardis E.R."/>
            <person name="Wilson R.K."/>
        </authorList>
    </citation>
    <scope>NUCLEOTIDE SEQUENCE [LARGE SCALE GENOMIC DNA]</scope>
    <source>
        <strain evidence="5">DSM 17241</strain>
    </source>
</reference>
<dbReference type="PANTHER" id="PTHR32328">
    <property type="entry name" value="L-SERYL-TRNA(SEC) SELENIUM TRANSFERASE"/>
    <property type="match status" value="1"/>
</dbReference>
<comment type="cofactor">
    <cofactor evidence="1 4">
        <name>pyridoxal 5'-phosphate</name>
        <dbReference type="ChEBI" id="CHEBI:597326"/>
    </cofactor>
</comment>
<dbReference type="Gene3D" id="3.40.640.10">
    <property type="entry name" value="Type I PLP-dependent aspartate aminotransferase-like (Major domain)"/>
    <property type="match status" value="1"/>
</dbReference>
<dbReference type="NCBIfam" id="TIGR01437">
    <property type="entry name" value="selA_rel"/>
    <property type="match status" value="1"/>
</dbReference>
<comment type="caution">
    <text evidence="5">The sequence shown here is derived from an EMBL/GenBank/DDBJ whole genome shotgun (WGS) entry which is preliminary data.</text>
</comment>
<dbReference type="InterPro" id="IPR006337">
    <property type="entry name" value="DgaE-like"/>
</dbReference>
<name>B0P5U4_9FIRM</name>
<dbReference type="eggNOG" id="COG1921">
    <property type="taxonomic scope" value="Bacteria"/>
</dbReference>
<organism evidence="5 6">
    <name type="scientific">Anaerotruncus colihominis DSM 17241</name>
    <dbReference type="NCBI Taxonomy" id="445972"/>
    <lineage>
        <taxon>Bacteria</taxon>
        <taxon>Bacillati</taxon>
        <taxon>Bacillota</taxon>
        <taxon>Clostridia</taxon>
        <taxon>Eubacteriales</taxon>
        <taxon>Oscillospiraceae</taxon>
        <taxon>Anaerotruncus</taxon>
    </lineage>
</organism>
<comment type="similarity">
    <text evidence="3">Belongs to the SelA family.</text>
</comment>
<dbReference type="AlphaFoldDB" id="B0P5U4"/>
<evidence type="ECO:0000256" key="3">
    <source>
        <dbReference type="ARBA" id="ARBA00044507"/>
    </source>
</evidence>
<sequence length="368" mass="39367">MEIIYQKAGLRRVINASGRMTALGVSTIHDETGKTMVEAAQNYVVIDELIDRVGELLCPFTGADGTCVTANTSAAICLSIAAVMTGSNLDLVEKIPDTTGLKNQVIIQKGHCVNYGAPVTQMIRTVGAIPVEVGCANKVDKANIIGAINDKTAALMYVKSHHCVQKGMVSLEDMIKIAHGHDLPLIVDASAEEDLKKYIAMGADLVCYSGAKAIEGPTSGFICGRKDLTDAAKLHYKGIGRSMKIGKESMMGLLKAVEIYTGRDMAAHEAQLNATVDQMIQALTGLPHIQVGKSWDEAGRNISRCRVDVESSCPLTALEIVAALKDGDPAIYTRDHFANVGTIFFDPRPILPGDVEAIAEKMKKILEG</sequence>
<dbReference type="RefSeq" id="WP_006873534.1">
    <property type="nucleotide sequence ID" value="NZ_DS544174.1"/>
</dbReference>
<dbReference type="EMBL" id="ABGD02000003">
    <property type="protein sequence ID" value="EDS13101.1"/>
    <property type="molecule type" value="Genomic_DNA"/>
</dbReference>
<dbReference type="SUPFAM" id="SSF53383">
    <property type="entry name" value="PLP-dependent transferases"/>
    <property type="match status" value="1"/>
</dbReference>
<dbReference type="FunFam" id="3.40.640.10:FF:000056">
    <property type="entry name" value="SelA-like pyridoxal phosphate-dependent enzyme"/>
    <property type="match status" value="1"/>
</dbReference>
<dbReference type="InterPro" id="IPR018319">
    <property type="entry name" value="SelA-like"/>
</dbReference>
<dbReference type="PANTHER" id="PTHR32328:SF0">
    <property type="entry name" value="L-SERYL-TRNA(SEC) SELENIUM TRANSFERASE"/>
    <property type="match status" value="1"/>
</dbReference>
<accession>B0P5U4</accession>
<dbReference type="HOGENOM" id="CLU_040896_1_0_9"/>
<keyword evidence="2 4" id="KW-0663">Pyridoxal phosphate</keyword>
<evidence type="ECO:0000256" key="2">
    <source>
        <dbReference type="ARBA" id="ARBA00022898"/>
    </source>
</evidence>
<reference evidence="5" key="2">
    <citation type="submission" date="2013-09" db="EMBL/GenBank/DDBJ databases">
        <title>Draft genome sequence of Anaerotruncus colihominis(DSM 17241).</title>
        <authorList>
            <person name="Sudarsanam P."/>
            <person name="Ley R."/>
            <person name="Guruge J."/>
            <person name="Turnbaugh P.J."/>
            <person name="Mahowald M."/>
            <person name="Liep D."/>
            <person name="Gordon J."/>
        </authorList>
    </citation>
    <scope>NUCLEOTIDE SEQUENCE</scope>
    <source>
        <strain evidence="5">DSM 17241</strain>
    </source>
</reference>
<keyword evidence="6" id="KW-1185">Reference proteome</keyword>
<gene>
    <name evidence="5" type="ORF">ANACOL_00116</name>
</gene>
<proteinExistence type="inferred from homology"/>
<dbReference type="InterPro" id="IPR015421">
    <property type="entry name" value="PyrdxlP-dep_Trfase_major"/>
</dbReference>
<protein>
    <submittedName>
        <fullName evidence="5">Pyridoxal phosphate-dependent enzyme</fullName>
    </submittedName>
</protein>
<evidence type="ECO:0000313" key="6">
    <source>
        <dbReference type="Proteomes" id="UP000003803"/>
    </source>
</evidence>
<evidence type="ECO:0000256" key="4">
    <source>
        <dbReference type="PIRSR" id="PIRSR618319-50"/>
    </source>
</evidence>
<dbReference type="Proteomes" id="UP000003803">
    <property type="component" value="Unassembled WGS sequence"/>
</dbReference>